<dbReference type="PANTHER" id="PTHR31672">
    <property type="entry name" value="BNACNNG10540D PROTEIN"/>
    <property type="match status" value="1"/>
</dbReference>
<keyword evidence="3" id="KW-1185">Reference proteome</keyword>
<evidence type="ECO:0000313" key="3">
    <source>
        <dbReference type="Proteomes" id="UP000634136"/>
    </source>
</evidence>
<dbReference type="InterPro" id="IPR001810">
    <property type="entry name" value="F-box_dom"/>
</dbReference>
<dbReference type="SUPFAM" id="SSF81383">
    <property type="entry name" value="F-box domain"/>
    <property type="match status" value="1"/>
</dbReference>
<dbReference type="InterPro" id="IPR050796">
    <property type="entry name" value="SCF_F-box_component"/>
</dbReference>
<evidence type="ECO:0000259" key="1">
    <source>
        <dbReference type="PROSITE" id="PS50181"/>
    </source>
</evidence>
<dbReference type="PANTHER" id="PTHR31672:SF13">
    <property type="entry name" value="F-BOX PROTEIN CPR30-LIKE"/>
    <property type="match status" value="1"/>
</dbReference>
<organism evidence="2 3">
    <name type="scientific">Senna tora</name>
    <dbReference type="NCBI Taxonomy" id="362788"/>
    <lineage>
        <taxon>Eukaryota</taxon>
        <taxon>Viridiplantae</taxon>
        <taxon>Streptophyta</taxon>
        <taxon>Embryophyta</taxon>
        <taxon>Tracheophyta</taxon>
        <taxon>Spermatophyta</taxon>
        <taxon>Magnoliopsida</taxon>
        <taxon>eudicotyledons</taxon>
        <taxon>Gunneridae</taxon>
        <taxon>Pentapetalae</taxon>
        <taxon>rosids</taxon>
        <taxon>fabids</taxon>
        <taxon>Fabales</taxon>
        <taxon>Fabaceae</taxon>
        <taxon>Caesalpinioideae</taxon>
        <taxon>Cassia clade</taxon>
        <taxon>Senna</taxon>
    </lineage>
</organism>
<protein>
    <submittedName>
        <fullName evidence="2">F-box protein</fullName>
    </submittedName>
</protein>
<dbReference type="EMBL" id="JAAIUW010000013">
    <property type="protein sequence ID" value="KAF7801261.1"/>
    <property type="molecule type" value="Genomic_DNA"/>
</dbReference>
<dbReference type="InterPro" id="IPR006527">
    <property type="entry name" value="F-box-assoc_dom_typ1"/>
</dbReference>
<feature type="domain" description="F-box" evidence="1">
    <location>
        <begin position="12"/>
        <end position="57"/>
    </location>
</feature>
<dbReference type="SMART" id="SM00256">
    <property type="entry name" value="FBOX"/>
    <property type="match status" value="1"/>
</dbReference>
<proteinExistence type="predicted"/>
<dbReference type="NCBIfam" id="TIGR01640">
    <property type="entry name" value="F_box_assoc_1"/>
    <property type="match status" value="1"/>
</dbReference>
<dbReference type="Proteomes" id="UP000634136">
    <property type="component" value="Unassembled WGS sequence"/>
</dbReference>
<sequence>MENRPETFLPLPLNILDLPVHLLSDILLKLPVFSIFSCRCVCKTFLKILSNSYFSHLYISRAPTSFVVVTDQLRLFYLDCYGQALASDYASSCQAAVQKPSSSLTYRSGIDCHNITDHHQIQTDAFQDKFTSRNVYYICNPILGEFLRVPPPPSSAREYLGSAFGYDPETKVYKILQFVWRSNRVIAELYKLGDNSWTVIENNVSSAKPKGSFDPSLNGALHWVTDSSKNSELICSFDLRTDEFKPVLPPAHLDVEFVKKISWINVGVLEDCLCLCYISEGAVFEAWLMKEYGIKESWTQKFTIDIKSYCGLRLEDKHRPIGFTSYGDMWLKCDSDSYCLVSYGPKRGSFKVIDVGGISSKFEATPHILSFVSLRDVVNVRDTHLYFEIIRPSKN</sequence>
<dbReference type="OrthoDB" id="610337at2759"/>
<comment type="caution">
    <text evidence="2">The sequence shown here is derived from an EMBL/GenBank/DDBJ whole genome shotgun (WGS) entry which is preliminary data.</text>
</comment>
<reference evidence="2" key="1">
    <citation type="submission" date="2020-09" db="EMBL/GenBank/DDBJ databases">
        <title>Genome-Enabled Discovery of Anthraquinone Biosynthesis in Senna tora.</title>
        <authorList>
            <person name="Kang S.-H."/>
            <person name="Pandey R.P."/>
            <person name="Lee C.-M."/>
            <person name="Sim J.-S."/>
            <person name="Jeong J.-T."/>
            <person name="Choi B.-S."/>
            <person name="Jung M."/>
            <person name="Ginzburg D."/>
            <person name="Zhao K."/>
            <person name="Won S.Y."/>
            <person name="Oh T.-J."/>
            <person name="Yu Y."/>
            <person name="Kim N.-H."/>
            <person name="Lee O.R."/>
            <person name="Lee T.-H."/>
            <person name="Bashyal P."/>
            <person name="Kim T.-S."/>
            <person name="Lee W.-H."/>
            <person name="Kawkins C."/>
            <person name="Kim C.-K."/>
            <person name="Kim J.S."/>
            <person name="Ahn B.O."/>
            <person name="Rhee S.Y."/>
            <person name="Sohng J.K."/>
        </authorList>
    </citation>
    <scope>NUCLEOTIDE SEQUENCE</scope>
    <source>
        <tissue evidence="2">Leaf</tissue>
    </source>
</reference>
<dbReference type="InterPro" id="IPR017451">
    <property type="entry name" value="F-box-assoc_interact_dom"/>
</dbReference>
<dbReference type="InterPro" id="IPR036047">
    <property type="entry name" value="F-box-like_dom_sf"/>
</dbReference>
<name>A0A834W0F0_9FABA</name>
<dbReference type="Pfam" id="PF07734">
    <property type="entry name" value="FBA_1"/>
    <property type="match status" value="1"/>
</dbReference>
<dbReference type="AlphaFoldDB" id="A0A834W0F0"/>
<dbReference type="PROSITE" id="PS50181">
    <property type="entry name" value="FBOX"/>
    <property type="match status" value="1"/>
</dbReference>
<accession>A0A834W0F0</accession>
<evidence type="ECO:0000313" key="2">
    <source>
        <dbReference type="EMBL" id="KAF7801261.1"/>
    </source>
</evidence>
<gene>
    <name evidence="2" type="ORF">G2W53_040372</name>
</gene>
<dbReference type="Pfam" id="PF00646">
    <property type="entry name" value="F-box"/>
    <property type="match status" value="1"/>
</dbReference>